<feature type="coiled-coil region" evidence="3">
    <location>
        <begin position="387"/>
        <end position="477"/>
    </location>
</feature>
<evidence type="ECO:0000256" key="4">
    <source>
        <dbReference type="SAM" id="MobiDB-lite"/>
    </source>
</evidence>
<dbReference type="InterPro" id="IPR008587">
    <property type="entry name" value="FPP_plant"/>
</dbReference>
<reference evidence="5 6" key="1">
    <citation type="submission" date="2024-03" db="EMBL/GenBank/DDBJ databases">
        <authorList>
            <person name="Martinez-Hernandez J."/>
        </authorList>
    </citation>
    <scope>NUCLEOTIDE SEQUENCE [LARGE SCALE GENOMIC DNA]</scope>
</reference>
<dbReference type="PANTHER" id="PTHR31580:SF28">
    <property type="entry name" value="FILAMENT-LIKE PLANT PROTEIN"/>
    <property type="match status" value="1"/>
</dbReference>
<proteinExistence type="inferred from homology"/>
<comment type="similarity">
    <text evidence="1">Belongs to the FPP family.</text>
</comment>
<feature type="compositionally biased region" description="Basic and acidic residues" evidence="4">
    <location>
        <begin position="140"/>
        <end position="152"/>
    </location>
</feature>
<dbReference type="Pfam" id="PF05911">
    <property type="entry name" value="FPP"/>
    <property type="match status" value="3"/>
</dbReference>
<dbReference type="PANTHER" id="PTHR31580">
    <property type="entry name" value="FILAMENT-LIKE PLANT PROTEIN 4"/>
    <property type="match status" value="1"/>
</dbReference>
<feature type="compositionally biased region" description="Polar residues" evidence="4">
    <location>
        <begin position="43"/>
        <end position="53"/>
    </location>
</feature>
<evidence type="ECO:0008006" key="7">
    <source>
        <dbReference type="Google" id="ProtNLM"/>
    </source>
</evidence>
<dbReference type="AlphaFoldDB" id="A0AAV1Y191"/>
<evidence type="ECO:0000313" key="6">
    <source>
        <dbReference type="Proteomes" id="UP001497480"/>
    </source>
</evidence>
<dbReference type="EMBL" id="CAXHTB010000020">
    <property type="protein sequence ID" value="CAL0327739.1"/>
    <property type="molecule type" value="Genomic_DNA"/>
</dbReference>
<feature type="region of interest" description="Disordered" evidence="4">
    <location>
        <begin position="140"/>
        <end position="161"/>
    </location>
</feature>
<feature type="region of interest" description="Disordered" evidence="4">
    <location>
        <begin position="1"/>
        <end position="27"/>
    </location>
</feature>
<name>A0AAV1Y191_LUPLU</name>
<accession>A0AAV1Y191</accession>
<comment type="caution">
    <text evidence="5">The sequence shown here is derived from an EMBL/GenBank/DDBJ whole genome shotgun (WGS) entry which is preliminary data.</text>
</comment>
<dbReference type="Proteomes" id="UP001497480">
    <property type="component" value="Unassembled WGS sequence"/>
</dbReference>
<keyword evidence="6" id="KW-1185">Reference proteome</keyword>
<gene>
    <name evidence="5" type="ORF">LLUT_LOCUS28799</name>
</gene>
<evidence type="ECO:0000256" key="2">
    <source>
        <dbReference type="ARBA" id="ARBA00023054"/>
    </source>
</evidence>
<sequence length="660" mass="74754">MDRRSWLWRMKSIENSPGETESSGSLSSYSERFFDDQVYPAESTPSPEVTSKTAPDEEVIDVKTLTEKLSAALLDIRTKEELIKENAKVAEEAVSGWEKAENEVLTLRQQLDAAKQKNSGLEDQVAHLDGALEECMKQLRQPREEKEQRNNEADANNSYVWDSEKSELEGKVKELEAQLETAKAYAAASIRSDLYYRLEDVEKENSSLKSELQSRLEELEFRIIERDLSNQAAEAASKQHLESVNKVAKLEAECRRLKNIARKTLSSNDHKSLTTSSVCVESFTDSLSDNGERLQTVESDMRKLGGWDMNEHERRHSDSWALITELDQFKNENSDGKKSKNPMVPSAEINLMDDFLEMERLAALPDTENGGSFLVVGSASDQPNVGQEIMKAEVDAMVRKNAELENKLDKMEADKLEVEMVLIKCQEQLEASENRIKEAELKVEELQQQLALAIKSNQEVYEELKAIQAKNEITESKFIAAQTEVEELTSKICSLEEEIEKERALSSENLVMCGKLEDELTRMKDGAQQQQDAEILNREGVNTNSEQKLKQEKELALAATRFAECRKTIESLALKLNSLATLEDFILDSENPMDSTCEVKQGHQNCEQLKLHNSELSVPQRDSESSLLSLNQSIAYEKMHSSFGRFHPRSKSVSRTRNHL</sequence>
<evidence type="ECO:0000313" key="5">
    <source>
        <dbReference type="EMBL" id="CAL0327739.1"/>
    </source>
</evidence>
<feature type="compositionally biased region" description="Low complexity" evidence="4">
    <location>
        <begin position="16"/>
        <end position="27"/>
    </location>
</feature>
<keyword evidence="2 3" id="KW-0175">Coiled coil</keyword>
<evidence type="ECO:0000256" key="3">
    <source>
        <dbReference type="SAM" id="Coils"/>
    </source>
</evidence>
<protein>
    <recommendedName>
        <fullName evidence="7">Filament-like plant protein</fullName>
    </recommendedName>
</protein>
<organism evidence="5 6">
    <name type="scientific">Lupinus luteus</name>
    <name type="common">European yellow lupine</name>
    <dbReference type="NCBI Taxonomy" id="3873"/>
    <lineage>
        <taxon>Eukaryota</taxon>
        <taxon>Viridiplantae</taxon>
        <taxon>Streptophyta</taxon>
        <taxon>Embryophyta</taxon>
        <taxon>Tracheophyta</taxon>
        <taxon>Spermatophyta</taxon>
        <taxon>Magnoliopsida</taxon>
        <taxon>eudicotyledons</taxon>
        <taxon>Gunneridae</taxon>
        <taxon>Pentapetalae</taxon>
        <taxon>rosids</taxon>
        <taxon>fabids</taxon>
        <taxon>Fabales</taxon>
        <taxon>Fabaceae</taxon>
        <taxon>Papilionoideae</taxon>
        <taxon>50 kb inversion clade</taxon>
        <taxon>genistoids sensu lato</taxon>
        <taxon>core genistoids</taxon>
        <taxon>Genisteae</taxon>
        <taxon>Lupinus</taxon>
    </lineage>
</organism>
<evidence type="ECO:0000256" key="1">
    <source>
        <dbReference type="ARBA" id="ARBA00005921"/>
    </source>
</evidence>
<feature type="region of interest" description="Disordered" evidence="4">
    <location>
        <begin position="36"/>
        <end position="55"/>
    </location>
</feature>